<dbReference type="PROSITE" id="PS00041">
    <property type="entry name" value="HTH_ARAC_FAMILY_1"/>
    <property type="match status" value="1"/>
</dbReference>
<keyword evidence="2" id="KW-0238">DNA-binding</keyword>
<keyword evidence="6" id="KW-1185">Reference proteome</keyword>
<dbReference type="SUPFAM" id="SSF46689">
    <property type="entry name" value="Homeodomain-like"/>
    <property type="match status" value="1"/>
</dbReference>
<sequence length="371" mass="41438">MAGAKLQIECDGRMGQKYPIKPSNSSGMPNRESADLPILRFSTQGHGPRDQFDRWRETLETIVDARLPPEVKPSDGYKAEITAVHFGNLIFSAESFDAVEYELTAREARRGKVDHWLVTLNKRGRFVSRMGDDTMESSPGTIGVRSLTRPFKGYASTVDMIFLYIPRDLHPSLSASLDALNNTAMSGGMQVLLREFLLLLERQILNLATDELPRVARALDAMLTACLVASPDALAEAKPELMATLRGRARRHIREHIRSPTLSPDELSRVLGISRTQLYRLFDGEGGIARQIRVQRLLLARAALLDPSNLRPIYQIAQEFGFGSQTEFGRSFRQHFGCTPMDARRSSEAVISSVSCSPTQSFTDWMLNLGR</sequence>
<gene>
    <name evidence="5" type="ORF">MWN34_16655</name>
</gene>
<dbReference type="InterPro" id="IPR020449">
    <property type="entry name" value="Tscrpt_reg_AraC-type_HTH"/>
</dbReference>
<evidence type="ECO:0000256" key="2">
    <source>
        <dbReference type="ARBA" id="ARBA00023125"/>
    </source>
</evidence>
<keyword evidence="3" id="KW-0804">Transcription</keyword>
<evidence type="ECO:0000256" key="3">
    <source>
        <dbReference type="ARBA" id="ARBA00023163"/>
    </source>
</evidence>
<dbReference type="RefSeq" id="WP_247030440.1">
    <property type="nucleotide sequence ID" value="NZ_JALKCH010000012.1"/>
</dbReference>
<reference evidence="5 6" key="1">
    <citation type="submission" date="2022-04" db="EMBL/GenBank/DDBJ databases">
        <authorList>
            <person name="Grouzdev D.S."/>
            <person name="Pantiukh K.S."/>
            <person name="Krutkina M.S."/>
        </authorList>
    </citation>
    <scope>NUCLEOTIDE SEQUENCE [LARGE SCALE GENOMIC DNA]</scope>
    <source>
        <strain evidence="5 6">6x-1</strain>
    </source>
</reference>
<dbReference type="EMBL" id="JALKCH010000012">
    <property type="protein sequence ID" value="MCK0198537.1"/>
    <property type="molecule type" value="Genomic_DNA"/>
</dbReference>
<dbReference type="PANTHER" id="PTHR46796:SF6">
    <property type="entry name" value="ARAC SUBFAMILY"/>
    <property type="match status" value="1"/>
</dbReference>
<dbReference type="Pfam" id="PF12833">
    <property type="entry name" value="HTH_18"/>
    <property type="match status" value="1"/>
</dbReference>
<dbReference type="Gene3D" id="1.10.10.60">
    <property type="entry name" value="Homeodomain-like"/>
    <property type="match status" value="1"/>
</dbReference>
<dbReference type="PRINTS" id="PR00032">
    <property type="entry name" value="HTHARAC"/>
</dbReference>
<dbReference type="PANTHER" id="PTHR46796">
    <property type="entry name" value="HTH-TYPE TRANSCRIPTIONAL ACTIVATOR RHAS-RELATED"/>
    <property type="match status" value="1"/>
</dbReference>
<feature type="domain" description="HTH araC/xylS-type" evidence="4">
    <location>
        <begin position="247"/>
        <end position="346"/>
    </location>
</feature>
<accession>A0ABT0DEZ1</accession>
<comment type="caution">
    <text evidence="5">The sequence shown here is derived from an EMBL/GenBank/DDBJ whole genome shotgun (WGS) entry which is preliminary data.</text>
</comment>
<dbReference type="InterPro" id="IPR009057">
    <property type="entry name" value="Homeodomain-like_sf"/>
</dbReference>
<evidence type="ECO:0000313" key="6">
    <source>
        <dbReference type="Proteomes" id="UP001203284"/>
    </source>
</evidence>
<dbReference type="InterPro" id="IPR018062">
    <property type="entry name" value="HTH_AraC-typ_CS"/>
</dbReference>
<proteinExistence type="predicted"/>
<evidence type="ECO:0000313" key="5">
    <source>
        <dbReference type="EMBL" id="MCK0198537.1"/>
    </source>
</evidence>
<dbReference type="InterPro" id="IPR018060">
    <property type="entry name" value="HTH_AraC"/>
</dbReference>
<evidence type="ECO:0000256" key="1">
    <source>
        <dbReference type="ARBA" id="ARBA00023015"/>
    </source>
</evidence>
<evidence type="ECO:0000259" key="4">
    <source>
        <dbReference type="PROSITE" id="PS01124"/>
    </source>
</evidence>
<dbReference type="Proteomes" id="UP001203284">
    <property type="component" value="Unassembled WGS sequence"/>
</dbReference>
<keyword evidence="1" id="KW-0805">Transcription regulation</keyword>
<organism evidence="5 6">
    <name type="scientific">Ancylobacter crimeensis</name>
    <dbReference type="NCBI Taxonomy" id="2579147"/>
    <lineage>
        <taxon>Bacteria</taxon>
        <taxon>Pseudomonadati</taxon>
        <taxon>Pseudomonadota</taxon>
        <taxon>Alphaproteobacteria</taxon>
        <taxon>Hyphomicrobiales</taxon>
        <taxon>Xanthobacteraceae</taxon>
        <taxon>Ancylobacter</taxon>
    </lineage>
</organism>
<protein>
    <submittedName>
        <fullName evidence="5">AraC family transcriptional regulator</fullName>
    </submittedName>
</protein>
<dbReference type="InterPro" id="IPR050204">
    <property type="entry name" value="AraC_XylS_family_regulators"/>
</dbReference>
<dbReference type="SMART" id="SM00342">
    <property type="entry name" value="HTH_ARAC"/>
    <property type="match status" value="1"/>
</dbReference>
<dbReference type="PROSITE" id="PS01124">
    <property type="entry name" value="HTH_ARAC_FAMILY_2"/>
    <property type="match status" value="1"/>
</dbReference>
<name>A0ABT0DEZ1_9HYPH</name>